<sequence>MKAVAGNKTLWLEHTSWWTSPGGIKEHFIRFSTFQYMHSQCRMCIFALTGEDPLEVSSEAWDQPLVPEGPLTEEEKGKVYEWSSKAEFLKKKWESADSSEMTPDDIPTGSEELHLTSDLRPVDGDEGQPLCSWKKEKDPVVLREGSRGPYARLRMAQRRCEELDSDCLGVQAYQVGTHRFWKVGAEMTQSDSVSVGKIPGHEVWLKGACPTPSAESPTDQDCRWPRHNDSFLEGLVEPEGGSFSYLEEAMRRCTALGIRCGGITHNPREFPAVYSLRSGQQLQRSPQGEISFIKPSCAAAKS</sequence>
<reference evidence="1 2" key="1">
    <citation type="submission" date="2020-04" db="EMBL/GenBank/DDBJ databases">
        <title>Perkinsus olseni comparative genomics.</title>
        <authorList>
            <person name="Bogema D.R."/>
        </authorList>
    </citation>
    <scope>NUCLEOTIDE SEQUENCE [LARGE SCALE GENOMIC DNA]</scope>
    <source>
        <strain evidence="1 2">ATCC PRA-207</strain>
    </source>
</reference>
<gene>
    <name evidence="1" type="ORF">FOZ63_028816</name>
</gene>
<organism evidence="1 2">
    <name type="scientific">Perkinsus olseni</name>
    <name type="common">Perkinsus atlanticus</name>
    <dbReference type="NCBI Taxonomy" id="32597"/>
    <lineage>
        <taxon>Eukaryota</taxon>
        <taxon>Sar</taxon>
        <taxon>Alveolata</taxon>
        <taxon>Perkinsozoa</taxon>
        <taxon>Perkinsea</taxon>
        <taxon>Perkinsida</taxon>
        <taxon>Perkinsidae</taxon>
        <taxon>Perkinsus</taxon>
    </lineage>
</organism>
<dbReference type="EMBL" id="JABANO010021152">
    <property type="protein sequence ID" value="KAF4727281.1"/>
    <property type="molecule type" value="Genomic_DNA"/>
</dbReference>
<keyword evidence="2" id="KW-1185">Reference proteome</keyword>
<accession>A0A7J6S3G6</accession>
<protein>
    <submittedName>
        <fullName evidence="1">Uncharacterized protein</fullName>
    </submittedName>
</protein>
<proteinExistence type="predicted"/>
<evidence type="ECO:0000313" key="1">
    <source>
        <dbReference type="EMBL" id="KAF4727281.1"/>
    </source>
</evidence>
<dbReference type="AlphaFoldDB" id="A0A7J6S3G6"/>
<evidence type="ECO:0000313" key="2">
    <source>
        <dbReference type="Proteomes" id="UP000553632"/>
    </source>
</evidence>
<dbReference type="Proteomes" id="UP000553632">
    <property type="component" value="Unassembled WGS sequence"/>
</dbReference>
<comment type="caution">
    <text evidence="1">The sequence shown here is derived from an EMBL/GenBank/DDBJ whole genome shotgun (WGS) entry which is preliminary data.</text>
</comment>
<name>A0A7J6S3G6_PEROL</name>